<keyword evidence="3" id="KW-1185">Reference proteome</keyword>
<organism evidence="2 3">
    <name type="scientific">Elliptochloris bilobata</name>
    <dbReference type="NCBI Taxonomy" id="381761"/>
    <lineage>
        <taxon>Eukaryota</taxon>
        <taxon>Viridiplantae</taxon>
        <taxon>Chlorophyta</taxon>
        <taxon>core chlorophytes</taxon>
        <taxon>Trebouxiophyceae</taxon>
        <taxon>Trebouxiophyceae incertae sedis</taxon>
        <taxon>Elliptochloris clade</taxon>
        <taxon>Elliptochloris</taxon>
    </lineage>
</organism>
<proteinExistence type="predicted"/>
<feature type="compositionally biased region" description="Basic and acidic residues" evidence="1">
    <location>
        <begin position="29"/>
        <end position="51"/>
    </location>
</feature>
<name>A0AAW1RLX5_9CHLO</name>
<gene>
    <name evidence="2" type="ORF">WJX81_005233</name>
</gene>
<dbReference type="EMBL" id="JALJOU010000032">
    <property type="protein sequence ID" value="KAK9834306.1"/>
    <property type="molecule type" value="Genomic_DNA"/>
</dbReference>
<sequence length="399" mass="42246">MLGTLLDSGQDVWEALEARASVRVFTHGGPHESSLRTQTPHRDQVNTESDAHPPAGVAPTENANGGADTEPPPQTWAAVAPEVLRDLDTLSAADKLSVLVLQGEAWLAVDRQTLSTLQTLVQRLRFIDGAEALVWSVHASPSPVLSGQAAARAVGEGIPAGAVARECGAHKAATEEVPAQARTQRGYLKTELSEGLVESADEDNHGEGETAPDIATFKGTDGELSPRAGDKKNALLQDDTFMLVAAAAVPESAPAPRRVLKKEFVDLAVLVCTTAAKAAVAADTDFDEKARPVKHIPAAQLAFLALLLRTALEVGKLHKFPNCGAAYRSYRDMYNRYLKMFLSDTLEGITSLRGPASYYTNSGRLRTAERRHRVNGGNGGGGGTGNQAARQPPAAAVWG</sequence>
<evidence type="ECO:0000313" key="2">
    <source>
        <dbReference type="EMBL" id="KAK9834306.1"/>
    </source>
</evidence>
<comment type="caution">
    <text evidence="2">The sequence shown here is derived from an EMBL/GenBank/DDBJ whole genome shotgun (WGS) entry which is preliminary data.</text>
</comment>
<feature type="region of interest" description="Disordered" evidence="1">
    <location>
        <begin position="199"/>
        <end position="230"/>
    </location>
</feature>
<feature type="region of interest" description="Disordered" evidence="1">
    <location>
        <begin position="25"/>
        <end position="74"/>
    </location>
</feature>
<accession>A0AAW1RLX5</accession>
<protein>
    <submittedName>
        <fullName evidence="2">Uncharacterized protein</fullName>
    </submittedName>
</protein>
<dbReference type="AlphaFoldDB" id="A0AAW1RLX5"/>
<evidence type="ECO:0000256" key="1">
    <source>
        <dbReference type="SAM" id="MobiDB-lite"/>
    </source>
</evidence>
<evidence type="ECO:0000313" key="3">
    <source>
        <dbReference type="Proteomes" id="UP001445335"/>
    </source>
</evidence>
<dbReference type="Proteomes" id="UP001445335">
    <property type="component" value="Unassembled WGS sequence"/>
</dbReference>
<reference evidence="2 3" key="1">
    <citation type="journal article" date="2024" name="Nat. Commun.">
        <title>Phylogenomics reveals the evolutionary origins of lichenization in chlorophyte algae.</title>
        <authorList>
            <person name="Puginier C."/>
            <person name="Libourel C."/>
            <person name="Otte J."/>
            <person name="Skaloud P."/>
            <person name="Haon M."/>
            <person name="Grisel S."/>
            <person name="Petersen M."/>
            <person name="Berrin J.G."/>
            <person name="Delaux P.M."/>
            <person name="Dal Grande F."/>
            <person name="Keller J."/>
        </authorList>
    </citation>
    <scope>NUCLEOTIDE SEQUENCE [LARGE SCALE GENOMIC DNA]</scope>
    <source>
        <strain evidence="2 3">SAG 245.80</strain>
    </source>
</reference>
<feature type="region of interest" description="Disordered" evidence="1">
    <location>
        <begin position="370"/>
        <end position="399"/>
    </location>
</feature>
<feature type="compositionally biased region" description="Gly residues" evidence="1">
    <location>
        <begin position="376"/>
        <end position="385"/>
    </location>
</feature>